<dbReference type="PATRIC" id="fig|1768241.3.peg.2889"/>
<dbReference type="GO" id="GO:0055085">
    <property type="term" value="P:transmembrane transport"/>
    <property type="evidence" value="ECO:0007669"/>
    <property type="project" value="InterPro"/>
</dbReference>
<organism evidence="7 8">
    <name type="scientific">Tritonibacter horizontis</name>
    <dbReference type="NCBI Taxonomy" id="1768241"/>
    <lineage>
        <taxon>Bacteria</taxon>
        <taxon>Pseudomonadati</taxon>
        <taxon>Pseudomonadota</taxon>
        <taxon>Alphaproteobacteria</taxon>
        <taxon>Rhodobacterales</taxon>
        <taxon>Paracoccaceae</taxon>
        <taxon>Tritonibacter</taxon>
    </lineage>
</organism>
<feature type="signal peptide" evidence="6">
    <location>
        <begin position="1"/>
        <end position="21"/>
    </location>
</feature>
<sequence length="343" mass="37495">MPKTFPAALFAAFLLPAAASAETVLRYSDHQPADQMRTQFLKDVFFPAIETESNGRLKIDDHWDGELAAPYYALDTVSTGEIADMATAVPEYTAEALPLHQIFKSFPVGPSAADQVSFFRQVYAEVPELTAEFADNNVVPIFLGTGFPVAFYSVAPLESLEDIGGTTWRSASFWHLDFLGHAGAEAVRIPWGQEVYDAFAARTLDGLMVNVDSGYNLKVYEQAPHVLVSNDLWLGHLYPVVMNRDTWNGLAQEDKNAIQRAAETAYAALGAEMDRSFEAQLQALEDRGAVVRRLTPAEVEAFSVATRYHEVQADWVAAQAASGQSDAGRVVEKISAILQGAVD</sequence>
<dbReference type="PANTHER" id="PTHR33376:SF7">
    <property type="entry name" value="C4-DICARBOXYLATE-BINDING PROTEIN DCTB"/>
    <property type="match status" value="1"/>
</dbReference>
<dbReference type="InterPro" id="IPR038404">
    <property type="entry name" value="TRAP_DctP_sf"/>
</dbReference>
<evidence type="ECO:0000256" key="3">
    <source>
        <dbReference type="ARBA" id="ARBA00022448"/>
    </source>
</evidence>
<keyword evidence="4 6" id="KW-0732">Signal</keyword>
<evidence type="ECO:0000313" key="8">
    <source>
        <dbReference type="Proteomes" id="UP000068382"/>
    </source>
</evidence>
<evidence type="ECO:0000313" key="7">
    <source>
        <dbReference type="EMBL" id="KUP92457.1"/>
    </source>
</evidence>
<comment type="subcellular location">
    <subcellularLocation>
        <location evidence="1">Periplasm</location>
    </subcellularLocation>
</comment>
<keyword evidence="8" id="KW-1185">Reference proteome</keyword>
<comment type="similarity">
    <text evidence="2">Belongs to the bacterial solute-binding protein 7 family.</text>
</comment>
<evidence type="ECO:0000256" key="4">
    <source>
        <dbReference type="ARBA" id="ARBA00022729"/>
    </source>
</evidence>
<dbReference type="EMBL" id="LPUY01000075">
    <property type="protein sequence ID" value="KUP92457.1"/>
    <property type="molecule type" value="Genomic_DNA"/>
</dbReference>
<dbReference type="Pfam" id="PF03480">
    <property type="entry name" value="DctP"/>
    <property type="match status" value="1"/>
</dbReference>
<comment type="caution">
    <text evidence="7">The sequence shown here is derived from an EMBL/GenBank/DDBJ whole genome shotgun (WGS) entry which is preliminary data.</text>
</comment>
<dbReference type="Proteomes" id="UP000068382">
    <property type="component" value="Unassembled WGS sequence"/>
</dbReference>
<dbReference type="RefSeq" id="WP_068244734.1">
    <property type="nucleotide sequence ID" value="NZ_LPUY01000075.1"/>
</dbReference>
<evidence type="ECO:0000256" key="5">
    <source>
        <dbReference type="ARBA" id="ARBA00022764"/>
    </source>
</evidence>
<feature type="chain" id="PRO_5007288658" evidence="6">
    <location>
        <begin position="22"/>
        <end position="343"/>
    </location>
</feature>
<dbReference type="InterPro" id="IPR018389">
    <property type="entry name" value="DctP_fam"/>
</dbReference>
<accession>A0A132BXB2</accession>
<dbReference type="OrthoDB" id="8673861at2"/>
<dbReference type="AlphaFoldDB" id="A0A132BXB2"/>
<reference evidence="7 8" key="1">
    <citation type="submission" date="2015-12" db="EMBL/GenBank/DDBJ databases">
        <title>Genome sequence of the marine Rhodobacteraceae strain O3.65, Candidatus Tritonibacter horizontis.</title>
        <authorList>
            <person name="Poehlein A."/>
            <person name="Giebel H.A."/>
            <person name="Voget S."/>
            <person name="Brinkhoff T."/>
        </authorList>
    </citation>
    <scope>NUCLEOTIDE SEQUENCE [LARGE SCALE GENOMIC DNA]</scope>
    <source>
        <strain evidence="7 8">O3.65</strain>
    </source>
</reference>
<proteinExistence type="inferred from homology"/>
<dbReference type="Gene3D" id="3.40.190.170">
    <property type="entry name" value="Bacterial extracellular solute-binding protein, family 7"/>
    <property type="match status" value="1"/>
</dbReference>
<dbReference type="GO" id="GO:0042597">
    <property type="term" value="C:periplasmic space"/>
    <property type="evidence" value="ECO:0007669"/>
    <property type="project" value="UniProtKB-SubCell"/>
</dbReference>
<protein>
    <submittedName>
        <fullName evidence="7">Ectoine-binding periplasmic protein TeaA</fullName>
    </submittedName>
</protein>
<gene>
    <name evidence="7" type="primary">teaA_3</name>
    <name evidence="7" type="ORF">TRIHO_27610</name>
</gene>
<keyword evidence="3" id="KW-0813">Transport</keyword>
<dbReference type="NCBIfam" id="NF037995">
    <property type="entry name" value="TRAP_S1"/>
    <property type="match status" value="1"/>
</dbReference>
<evidence type="ECO:0000256" key="1">
    <source>
        <dbReference type="ARBA" id="ARBA00004418"/>
    </source>
</evidence>
<dbReference type="PANTHER" id="PTHR33376">
    <property type="match status" value="1"/>
</dbReference>
<name>A0A132BXB2_9RHOB</name>
<evidence type="ECO:0000256" key="6">
    <source>
        <dbReference type="SAM" id="SignalP"/>
    </source>
</evidence>
<keyword evidence="5" id="KW-0574">Periplasm</keyword>
<evidence type="ECO:0000256" key="2">
    <source>
        <dbReference type="ARBA" id="ARBA00009023"/>
    </source>
</evidence>